<gene>
    <name evidence="3" type="ORF">HHI36_022869</name>
</gene>
<dbReference type="Proteomes" id="UP001516400">
    <property type="component" value="Unassembled WGS sequence"/>
</dbReference>
<dbReference type="Pfam" id="PF14744">
    <property type="entry name" value="WASH-7_mid"/>
    <property type="match status" value="1"/>
</dbReference>
<dbReference type="PANTHER" id="PTHR31409:SF0">
    <property type="entry name" value="WASH COMPLEX SUBUNIT 4"/>
    <property type="match status" value="1"/>
</dbReference>
<organism evidence="3 4">
    <name type="scientific">Cryptolaemus montrouzieri</name>
    <dbReference type="NCBI Taxonomy" id="559131"/>
    <lineage>
        <taxon>Eukaryota</taxon>
        <taxon>Metazoa</taxon>
        <taxon>Ecdysozoa</taxon>
        <taxon>Arthropoda</taxon>
        <taxon>Hexapoda</taxon>
        <taxon>Insecta</taxon>
        <taxon>Pterygota</taxon>
        <taxon>Neoptera</taxon>
        <taxon>Endopterygota</taxon>
        <taxon>Coleoptera</taxon>
        <taxon>Polyphaga</taxon>
        <taxon>Cucujiformia</taxon>
        <taxon>Coccinelloidea</taxon>
        <taxon>Coccinellidae</taxon>
        <taxon>Scymninae</taxon>
        <taxon>Scymnini</taxon>
        <taxon>Cryptolaemus</taxon>
    </lineage>
</organism>
<reference evidence="3 4" key="1">
    <citation type="journal article" date="2021" name="BMC Biol.">
        <title>Horizontally acquired antibacterial genes associated with adaptive radiation of ladybird beetles.</title>
        <authorList>
            <person name="Li H.S."/>
            <person name="Tang X.F."/>
            <person name="Huang Y.H."/>
            <person name="Xu Z.Y."/>
            <person name="Chen M.L."/>
            <person name="Du X.Y."/>
            <person name="Qiu B.Y."/>
            <person name="Chen P.T."/>
            <person name="Zhang W."/>
            <person name="Slipinski A."/>
            <person name="Escalona H.E."/>
            <person name="Waterhouse R.M."/>
            <person name="Zwick A."/>
            <person name="Pang H."/>
        </authorList>
    </citation>
    <scope>NUCLEOTIDE SEQUENCE [LARGE SCALE GENOMIC DNA]</scope>
    <source>
        <strain evidence="3">SYSU2018</strain>
    </source>
</reference>
<feature type="domain" description="WASH complex subunit 7 central" evidence="1">
    <location>
        <begin position="578"/>
        <end position="811"/>
    </location>
</feature>
<sequence length="813" mass="93689">MNEFKHERKINSETHKFIGKIQLQQYGFFSDNYNKRLMAFKNKLRHISNVSAVYTEVISVESPYCENLPILYLVSSDNKLLSKMLASLASLCHEMNMIVKEAEELYNKFIFYGGLANQDVHEKATFSFVQKTFENLQQILTIVNRSQHVINLLLLQLNSLVGKGFYTPNNTSNFTESIDHLADLLVCLLTLDNLLNAPLIKQQCSHYLMVVQNLLHDPHKFSFSADRLQFLEKNLLEIQNTLLKGNIFKNVIQFCCSSNVNSPGVSAEFSAYIIQLLTELDDENTTFFTQLWLQLNALVAFQWNLFGEVDKKIGRKLIELNKKIGSCTIAGNKLWYPEEFLLNQIPSFSRYINTQGTSMSRLSQLTTKSQNLQKEIAVLSSQVSLCLMNIEKVTKQNMTNIEVKDIQEATKLLIEAMKLVKKVSELIKWILMIHTDGNVPIAKSTLLALCRLIEVLKCFQLMFNRNLLPLFHIIMLISQHLTYKTLSMILSVRKNLVQDKSYKQRQLDVLSALSVCEQSMKGPNTRERLLIAKLALSASGLSKDTYDEIKYIISRLELFNSLSVLFKKMCDCSFLSHHSETLIPTYFSKLLGTNADISRFYLILSAVDDWTNLFSEETTTVLEGSIKRHFLDPLIQSVETNLRLQTHLHLALPPSDPFTNYQPLNFRKVSPAKSKDIIFNPLSEAEHYLSSMFYNLTTVVLHDWQTYGEMRRLAYLQYKLETVEDNLPMQTIDQGLDVLEIMRNINIFVSKYLYNLNSQLFVEEKSNNKHLNTINIFHVANSIRTHGIGIMNTTVNFTYQFLQKKFLFFSVYV</sequence>
<evidence type="ECO:0000259" key="1">
    <source>
        <dbReference type="Pfam" id="PF14744"/>
    </source>
</evidence>
<name>A0ABD2PG51_9CUCU</name>
<evidence type="ECO:0000259" key="2">
    <source>
        <dbReference type="Pfam" id="PF14745"/>
    </source>
</evidence>
<proteinExistence type="predicted"/>
<feature type="domain" description="WASH complex subunit 4 N-terminal" evidence="2">
    <location>
        <begin position="28"/>
        <end position="573"/>
    </location>
</feature>
<dbReference type="Pfam" id="PF14745">
    <property type="entry name" value="WASH-4_N"/>
    <property type="match status" value="1"/>
</dbReference>
<dbReference type="InterPro" id="IPR028282">
    <property type="entry name" value="WASH-7_central"/>
</dbReference>
<comment type="caution">
    <text evidence="3">The sequence shown here is derived from an EMBL/GenBank/DDBJ whole genome shotgun (WGS) entry which is preliminary data.</text>
</comment>
<accession>A0ABD2PG51</accession>
<dbReference type="InterPro" id="IPR027307">
    <property type="entry name" value="WASH7"/>
</dbReference>
<keyword evidence="4" id="KW-1185">Reference proteome</keyword>
<evidence type="ECO:0000313" key="3">
    <source>
        <dbReference type="EMBL" id="KAL3289445.1"/>
    </source>
</evidence>
<evidence type="ECO:0000313" key="4">
    <source>
        <dbReference type="Proteomes" id="UP001516400"/>
    </source>
</evidence>
<evidence type="ECO:0008006" key="5">
    <source>
        <dbReference type="Google" id="ProtNLM"/>
    </source>
</evidence>
<protein>
    <recommendedName>
        <fullName evidence="5">WASH complex subunit 4</fullName>
    </recommendedName>
</protein>
<dbReference type="InterPro" id="IPR028191">
    <property type="entry name" value="WASH-4_N"/>
</dbReference>
<dbReference type="PANTHER" id="PTHR31409">
    <property type="entry name" value="WASH COMPLEX SUBUNIT 4"/>
    <property type="match status" value="1"/>
</dbReference>
<dbReference type="AlphaFoldDB" id="A0ABD2PG51"/>
<dbReference type="EMBL" id="JABFTP020000186">
    <property type="protein sequence ID" value="KAL3289445.1"/>
    <property type="molecule type" value="Genomic_DNA"/>
</dbReference>